<dbReference type="InterPro" id="IPR037464">
    <property type="entry name" value="Taspase1"/>
</dbReference>
<dbReference type="CDD" id="cd04514">
    <property type="entry name" value="Taspase1_like"/>
    <property type="match status" value="1"/>
</dbReference>
<dbReference type="Gramene" id="ONK64059">
    <property type="protein sequence ID" value="ONK64059"/>
    <property type="gene ID" value="A4U43_C07F21670"/>
</dbReference>
<proteinExistence type="predicted"/>
<feature type="active site" description="Nucleophile" evidence="2">
    <location>
        <position position="237"/>
    </location>
</feature>
<dbReference type="Gene3D" id="3.60.20.30">
    <property type="entry name" value="(Glycosyl)asparaginase"/>
    <property type="match status" value="1"/>
</dbReference>
<keyword evidence="5" id="KW-1185">Reference proteome</keyword>
<dbReference type="SUPFAM" id="SSF56235">
    <property type="entry name" value="N-terminal nucleophile aminohydrolases (Ntn hydrolases)"/>
    <property type="match status" value="1"/>
</dbReference>
<dbReference type="PANTHER" id="PTHR10188">
    <property type="entry name" value="L-ASPARAGINASE"/>
    <property type="match status" value="1"/>
</dbReference>
<dbReference type="InterPro" id="IPR029055">
    <property type="entry name" value="Ntn_hydrolases_N"/>
</dbReference>
<name>A0A5P1EGW2_ASPOF</name>
<comment type="subunit">
    <text evidence="1">Heterotetramer of two alpha and two beta chains arranged as a dimer of alpha/beta heterodimers.</text>
</comment>
<evidence type="ECO:0000313" key="4">
    <source>
        <dbReference type="EMBL" id="ONK64059.1"/>
    </source>
</evidence>
<evidence type="ECO:0000256" key="2">
    <source>
        <dbReference type="PIRSR" id="PIRSR600246-1"/>
    </source>
</evidence>
<dbReference type="AlphaFoldDB" id="A0A5P1EGW2"/>
<dbReference type="EMBL" id="CM007387">
    <property type="protein sequence ID" value="ONK64059.1"/>
    <property type="molecule type" value="Genomic_DNA"/>
</dbReference>
<dbReference type="GO" id="GO:0004298">
    <property type="term" value="F:threonine-type endopeptidase activity"/>
    <property type="evidence" value="ECO:0007669"/>
    <property type="project" value="InterPro"/>
</dbReference>
<dbReference type="InterPro" id="IPR000246">
    <property type="entry name" value="Peptidase_T2"/>
</dbReference>
<dbReference type="GO" id="GO:0005737">
    <property type="term" value="C:cytoplasm"/>
    <property type="evidence" value="ECO:0007669"/>
    <property type="project" value="TreeGrafter"/>
</dbReference>
<evidence type="ECO:0000256" key="1">
    <source>
        <dbReference type="ARBA" id="ARBA00011601"/>
    </source>
</evidence>
<dbReference type="Pfam" id="PF01112">
    <property type="entry name" value="Asparaginase_2"/>
    <property type="match status" value="1"/>
</dbReference>
<evidence type="ECO:0008006" key="6">
    <source>
        <dbReference type="Google" id="ProtNLM"/>
    </source>
</evidence>
<dbReference type="FunFam" id="3.60.20.30:FF:000004">
    <property type="entry name" value="Putative threonine aspartase isoform A"/>
    <property type="match status" value="1"/>
</dbReference>
<gene>
    <name evidence="4" type="ORF">A4U43_C07F21670</name>
</gene>
<dbReference type="PANTHER" id="PTHR10188:SF8">
    <property type="entry name" value="THREONINE ASPARTASE 1"/>
    <property type="match status" value="1"/>
</dbReference>
<dbReference type="GO" id="GO:0051604">
    <property type="term" value="P:protein maturation"/>
    <property type="evidence" value="ECO:0007669"/>
    <property type="project" value="TreeGrafter"/>
</dbReference>
<evidence type="ECO:0000256" key="3">
    <source>
        <dbReference type="PIRSR" id="PIRSR600246-3"/>
    </source>
</evidence>
<organism evidence="4 5">
    <name type="scientific">Asparagus officinalis</name>
    <name type="common">Garden asparagus</name>
    <dbReference type="NCBI Taxonomy" id="4686"/>
    <lineage>
        <taxon>Eukaryota</taxon>
        <taxon>Viridiplantae</taxon>
        <taxon>Streptophyta</taxon>
        <taxon>Embryophyta</taxon>
        <taxon>Tracheophyta</taxon>
        <taxon>Spermatophyta</taxon>
        <taxon>Magnoliopsida</taxon>
        <taxon>Liliopsida</taxon>
        <taxon>Asparagales</taxon>
        <taxon>Asparagaceae</taxon>
        <taxon>Asparagoideae</taxon>
        <taxon>Asparagus</taxon>
    </lineage>
</organism>
<reference evidence="5" key="1">
    <citation type="journal article" date="2017" name="Nat. Commun.">
        <title>The asparagus genome sheds light on the origin and evolution of a young Y chromosome.</title>
        <authorList>
            <person name="Harkess A."/>
            <person name="Zhou J."/>
            <person name="Xu C."/>
            <person name="Bowers J.E."/>
            <person name="Van der Hulst R."/>
            <person name="Ayyampalayam S."/>
            <person name="Mercati F."/>
            <person name="Riccardi P."/>
            <person name="McKain M.R."/>
            <person name="Kakrana A."/>
            <person name="Tang H."/>
            <person name="Ray J."/>
            <person name="Groenendijk J."/>
            <person name="Arikit S."/>
            <person name="Mathioni S.M."/>
            <person name="Nakano M."/>
            <person name="Shan H."/>
            <person name="Telgmann-Rauber A."/>
            <person name="Kanno A."/>
            <person name="Yue Z."/>
            <person name="Chen H."/>
            <person name="Li W."/>
            <person name="Chen Y."/>
            <person name="Xu X."/>
            <person name="Zhang Y."/>
            <person name="Luo S."/>
            <person name="Chen H."/>
            <person name="Gao J."/>
            <person name="Mao Z."/>
            <person name="Pires J.C."/>
            <person name="Luo M."/>
            <person name="Kudrna D."/>
            <person name="Wing R.A."/>
            <person name="Meyers B.C."/>
            <person name="Yi K."/>
            <person name="Kong H."/>
            <person name="Lavrijsen P."/>
            <person name="Sunseri F."/>
            <person name="Falavigna A."/>
            <person name="Ye Y."/>
            <person name="Leebens-Mack J.H."/>
            <person name="Chen G."/>
        </authorList>
    </citation>
    <scope>NUCLEOTIDE SEQUENCE [LARGE SCALE GENOMIC DNA]</scope>
    <source>
        <strain evidence="5">cv. DH0086</strain>
    </source>
</reference>
<sequence>MAADGDRNRRFFIAVHVGAGFHSPSNEKAYRRAIKKSCLAAASVLREDDGTCVDAVSAAIQVLEDDPVTNAGRGSNLTEAGHVECDASIMDGCSGAYGAVGAVSGVRNAIKIATYIAKEQLKGSSLLGRIPPMFLVGEGARKWGKCKGINMPETISEVDAWLVTERAKTQWLKYKSMLADAKEQNSSSAMESTTNSTNMRSAVAKGVTFSDVKRETRNSEGGSHHKVSFEEDCIMDTVGAICVDNFGHVASGASSGGIALKIDGRVGLAAMYGSGCWASSKDAFGAPFNVACCATGAGEYLMKGFAARECCVSSSLSQAGPASACTKVLRSVVQDSSYQSHDTGAGVLLVQADALKSTGNISLLKAVELVAAYSSSSFGIGYFGNSMTRPKASILRSMTSSKGDVKYFAERIDLTSSKSL</sequence>
<protein>
    <recommendedName>
        <fullName evidence="6">Threonine aspartase</fullName>
    </recommendedName>
</protein>
<feature type="site" description="Cleavage; by autolysis" evidence="3">
    <location>
        <begin position="236"/>
        <end position="237"/>
    </location>
</feature>
<dbReference type="OMA" id="RLWCAFT"/>
<dbReference type="Proteomes" id="UP000243459">
    <property type="component" value="Chromosome 7"/>
</dbReference>
<accession>A0A5P1EGW2</accession>
<evidence type="ECO:0000313" key="5">
    <source>
        <dbReference type="Proteomes" id="UP000243459"/>
    </source>
</evidence>